<evidence type="ECO:0000256" key="7">
    <source>
        <dbReference type="ARBA" id="ARBA00022741"/>
    </source>
</evidence>
<comment type="caution">
    <text evidence="12">The sequence shown here is derived from an EMBL/GenBank/DDBJ whole genome shotgun (WGS) entry which is preliminary data.</text>
</comment>
<protein>
    <recommendedName>
        <fullName evidence="3">histidine kinase</fullName>
        <ecNumber evidence="3">2.7.13.3</ecNumber>
    </recommendedName>
</protein>
<dbReference type="Gene3D" id="1.10.287.130">
    <property type="match status" value="1"/>
</dbReference>
<evidence type="ECO:0000256" key="10">
    <source>
        <dbReference type="SAM" id="Phobius"/>
    </source>
</evidence>
<evidence type="ECO:0000256" key="1">
    <source>
        <dbReference type="ARBA" id="ARBA00000085"/>
    </source>
</evidence>
<dbReference type="CDD" id="cd00082">
    <property type="entry name" value="HisKA"/>
    <property type="match status" value="1"/>
</dbReference>
<dbReference type="SUPFAM" id="SSF47384">
    <property type="entry name" value="Homodimeric domain of signal transducing histidine kinase"/>
    <property type="match status" value="1"/>
</dbReference>
<evidence type="ECO:0000259" key="11">
    <source>
        <dbReference type="PROSITE" id="PS50109"/>
    </source>
</evidence>
<keyword evidence="6" id="KW-0808">Transferase</keyword>
<dbReference type="Gene3D" id="3.30.565.10">
    <property type="entry name" value="Histidine kinase-like ATPase, C-terminal domain"/>
    <property type="match status" value="1"/>
</dbReference>
<dbReference type="PANTHER" id="PTHR44936:SF10">
    <property type="entry name" value="SENSOR PROTEIN RSTB"/>
    <property type="match status" value="1"/>
</dbReference>
<keyword evidence="13" id="KW-1185">Reference proteome</keyword>
<keyword evidence="4" id="KW-1003">Cell membrane</keyword>
<dbReference type="InterPro" id="IPR003661">
    <property type="entry name" value="HisK_dim/P_dom"/>
</dbReference>
<comment type="subcellular location">
    <subcellularLocation>
        <location evidence="2">Cell membrane</location>
        <topology evidence="2">Multi-pass membrane protein</topology>
    </subcellularLocation>
</comment>
<feature type="domain" description="Histidine kinase" evidence="11">
    <location>
        <begin position="202"/>
        <end position="407"/>
    </location>
</feature>
<dbReference type="GO" id="GO:0005524">
    <property type="term" value="F:ATP binding"/>
    <property type="evidence" value="ECO:0007669"/>
    <property type="project" value="UniProtKB-KW"/>
</dbReference>
<evidence type="ECO:0000313" key="13">
    <source>
        <dbReference type="Proteomes" id="UP001595453"/>
    </source>
</evidence>
<comment type="catalytic activity">
    <reaction evidence="1">
        <text>ATP + protein L-histidine = ADP + protein N-phospho-L-histidine.</text>
        <dbReference type="EC" id="2.7.13.3"/>
    </reaction>
</comment>
<dbReference type="SMART" id="SM00387">
    <property type="entry name" value="HATPase_c"/>
    <property type="match status" value="1"/>
</dbReference>
<evidence type="ECO:0000256" key="2">
    <source>
        <dbReference type="ARBA" id="ARBA00004651"/>
    </source>
</evidence>
<dbReference type="Proteomes" id="UP001595453">
    <property type="component" value="Unassembled WGS sequence"/>
</dbReference>
<proteinExistence type="predicted"/>
<keyword evidence="10" id="KW-0472">Membrane</keyword>
<dbReference type="Pfam" id="PF02518">
    <property type="entry name" value="HATPase_c"/>
    <property type="match status" value="1"/>
</dbReference>
<gene>
    <name evidence="12" type="ORF">ACFOEE_10395</name>
</gene>
<dbReference type="InterPro" id="IPR005467">
    <property type="entry name" value="His_kinase_dom"/>
</dbReference>
<dbReference type="InterPro" id="IPR036097">
    <property type="entry name" value="HisK_dim/P_sf"/>
</dbReference>
<sequence>MLRLAVSLILLVLCSIFAINLLSELLWQSVQGEQEELAVAQQLATQQQQFILQQPQLAAQRDSLTLAQFAWLPEQLAKLQAGELVMLYPDDSSVSFYFLMPDQAHLQQLGPYRLPPSEQYLKWAIRLASYALLALLLWLWLRPLWRDLNQLKLLTEQLARGELELQLAPVHFSAIAKHTAQIQGLTKRIARLMDNQKHLVSAVSHELRTPLARLKFALAMLSSVDPEQRRGIQQDIQDMEKLIEEMLSYARLEFANQALSKAPLDFSKLVHSSVSALGEHKERKLQLELIAECKVLGNAHYLERAVVNLVGNAVKYSHSQVQVSLVFHAGRYALIIEDDGPGIAEADHERIFMPFQRLAGEGKQAKSGFGLGLAIVKRILDWHQIECQISRSPLGGAKFTLLLPRFR</sequence>
<keyword evidence="9 12" id="KW-0067">ATP-binding</keyword>
<dbReference type="InterPro" id="IPR050980">
    <property type="entry name" value="2C_sensor_his_kinase"/>
</dbReference>
<dbReference type="PRINTS" id="PR00344">
    <property type="entry name" value="BCTRLSENSOR"/>
</dbReference>
<dbReference type="PANTHER" id="PTHR44936">
    <property type="entry name" value="SENSOR PROTEIN CREC"/>
    <property type="match status" value="1"/>
</dbReference>
<dbReference type="SMART" id="SM00388">
    <property type="entry name" value="HisKA"/>
    <property type="match status" value="1"/>
</dbReference>
<dbReference type="Pfam" id="PF00512">
    <property type="entry name" value="HisKA"/>
    <property type="match status" value="1"/>
</dbReference>
<feature type="transmembrane region" description="Helical" evidence="10">
    <location>
        <begin position="123"/>
        <end position="141"/>
    </location>
</feature>
<keyword evidence="10" id="KW-0812">Transmembrane</keyword>
<keyword evidence="7" id="KW-0547">Nucleotide-binding</keyword>
<evidence type="ECO:0000256" key="3">
    <source>
        <dbReference type="ARBA" id="ARBA00012438"/>
    </source>
</evidence>
<evidence type="ECO:0000313" key="12">
    <source>
        <dbReference type="EMBL" id="MFC3032930.1"/>
    </source>
</evidence>
<dbReference type="EC" id="2.7.13.3" evidence="3"/>
<evidence type="ECO:0000256" key="5">
    <source>
        <dbReference type="ARBA" id="ARBA00022553"/>
    </source>
</evidence>
<evidence type="ECO:0000256" key="4">
    <source>
        <dbReference type="ARBA" id="ARBA00022475"/>
    </source>
</evidence>
<keyword evidence="8" id="KW-0418">Kinase</keyword>
<dbReference type="InterPro" id="IPR036890">
    <property type="entry name" value="HATPase_C_sf"/>
</dbReference>
<dbReference type="RefSeq" id="WP_377123910.1">
    <property type="nucleotide sequence ID" value="NZ_JBHRSD010000017.1"/>
</dbReference>
<keyword evidence="10" id="KW-1133">Transmembrane helix</keyword>
<evidence type="ECO:0000256" key="9">
    <source>
        <dbReference type="ARBA" id="ARBA00022840"/>
    </source>
</evidence>
<dbReference type="PROSITE" id="PS50109">
    <property type="entry name" value="HIS_KIN"/>
    <property type="match status" value="1"/>
</dbReference>
<evidence type="ECO:0000256" key="6">
    <source>
        <dbReference type="ARBA" id="ARBA00022679"/>
    </source>
</evidence>
<evidence type="ECO:0000256" key="8">
    <source>
        <dbReference type="ARBA" id="ARBA00022777"/>
    </source>
</evidence>
<name>A0ABV7CK82_9GAMM</name>
<organism evidence="12 13">
    <name type="scientific">Pseudoalteromonas fenneropenaei</name>
    <dbReference type="NCBI Taxonomy" id="1737459"/>
    <lineage>
        <taxon>Bacteria</taxon>
        <taxon>Pseudomonadati</taxon>
        <taxon>Pseudomonadota</taxon>
        <taxon>Gammaproteobacteria</taxon>
        <taxon>Alteromonadales</taxon>
        <taxon>Pseudoalteromonadaceae</taxon>
        <taxon>Pseudoalteromonas</taxon>
    </lineage>
</organism>
<keyword evidence="5" id="KW-0597">Phosphoprotein</keyword>
<dbReference type="InterPro" id="IPR004358">
    <property type="entry name" value="Sig_transdc_His_kin-like_C"/>
</dbReference>
<dbReference type="InterPro" id="IPR003594">
    <property type="entry name" value="HATPase_dom"/>
</dbReference>
<accession>A0ABV7CK82</accession>
<dbReference type="SUPFAM" id="SSF55874">
    <property type="entry name" value="ATPase domain of HSP90 chaperone/DNA topoisomerase II/histidine kinase"/>
    <property type="match status" value="1"/>
</dbReference>
<reference evidence="13" key="1">
    <citation type="journal article" date="2019" name="Int. J. Syst. Evol. Microbiol.">
        <title>The Global Catalogue of Microorganisms (GCM) 10K type strain sequencing project: providing services to taxonomists for standard genome sequencing and annotation.</title>
        <authorList>
            <consortium name="The Broad Institute Genomics Platform"/>
            <consortium name="The Broad Institute Genome Sequencing Center for Infectious Disease"/>
            <person name="Wu L."/>
            <person name="Ma J."/>
        </authorList>
    </citation>
    <scope>NUCLEOTIDE SEQUENCE [LARGE SCALE GENOMIC DNA]</scope>
    <source>
        <strain evidence="13">KCTC 42730</strain>
    </source>
</reference>
<dbReference type="EMBL" id="JBHRSD010000017">
    <property type="protein sequence ID" value="MFC3032930.1"/>
    <property type="molecule type" value="Genomic_DNA"/>
</dbReference>